<proteinExistence type="predicted"/>
<dbReference type="HOGENOM" id="CLU_048995_1_0_7"/>
<dbReference type="Pfam" id="PF01584">
    <property type="entry name" value="CheW"/>
    <property type="match status" value="1"/>
</dbReference>
<evidence type="ECO:0000259" key="1">
    <source>
        <dbReference type="PROSITE" id="PS50851"/>
    </source>
</evidence>
<dbReference type="KEGG" id="sua:Saut_0977"/>
<dbReference type="InterPro" id="IPR002545">
    <property type="entry name" value="CheW-lke_dom"/>
</dbReference>
<dbReference type="InterPro" id="IPR039315">
    <property type="entry name" value="CheW"/>
</dbReference>
<dbReference type="PANTHER" id="PTHR22617:SF41">
    <property type="entry name" value="CHEMOTAXIS SIGNAL TRANSDUCTION SYSTEM ADAPTOR PROTEIN CHEW"/>
    <property type="match status" value="1"/>
</dbReference>
<dbReference type="EMBL" id="CP002205">
    <property type="protein sequence ID" value="ADN09026.1"/>
    <property type="molecule type" value="Genomic_DNA"/>
</dbReference>
<dbReference type="AlphaFoldDB" id="E0US03"/>
<organism evidence="2 3">
    <name type="scientific">Sulfurimonas autotrophica (strain ATCC BAA-671 / DSM 16294 / JCM 11897 / OK10)</name>
    <dbReference type="NCBI Taxonomy" id="563040"/>
    <lineage>
        <taxon>Bacteria</taxon>
        <taxon>Pseudomonadati</taxon>
        <taxon>Campylobacterota</taxon>
        <taxon>Epsilonproteobacteria</taxon>
        <taxon>Campylobacterales</taxon>
        <taxon>Sulfurimonadaceae</taxon>
        <taxon>Sulfurimonas</taxon>
    </lineage>
</organism>
<accession>E0US03</accession>
<dbReference type="Gene3D" id="2.30.30.40">
    <property type="entry name" value="SH3 Domains"/>
    <property type="match status" value="1"/>
</dbReference>
<evidence type="ECO:0000313" key="2">
    <source>
        <dbReference type="EMBL" id="ADN09026.1"/>
    </source>
</evidence>
<protein>
    <submittedName>
        <fullName evidence="2">CheW protein</fullName>
    </submittedName>
</protein>
<dbReference type="PROSITE" id="PS50851">
    <property type="entry name" value="CHEW"/>
    <property type="match status" value="1"/>
</dbReference>
<dbReference type="GO" id="GO:0005829">
    <property type="term" value="C:cytosol"/>
    <property type="evidence" value="ECO:0007669"/>
    <property type="project" value="TreeGrafter"/>
</dbReference>
<keyword evidence="3" id="KW-1185">Reference proteome</keyword>
<reference evidence="3" key="1">
    <citation type="journal article" date="2010" name="Stand. Genomic Sci.">
        <title>Complete genome sequence of Sulfurimonas autotrophica type strain (OK10).</title>
        <authorList>
            <person name="Sikorski J."/>
            <person name="Munk C."/>
            <person name="Lapidus A."/>
            <person name="Djao O."/>
            <person name="Lucas S."/>
            <person name="Glavina Del Rio T."/>
            <person name="Nolan M."/>
            <person name="Tice H."/>
            <person name="Han C."/>
            <person name="Cheng J."/>
            <person name="Tapia R."/>
            <person name="Goodwin L."/>
            <person name="Pitluck S."/>
            <person name="Liolios K."/>
            <person name="Ivanova N."/>
            <person name="Mavromatis K."/>
            <person name="Mikhailova N."/>
            <person name="Pati A."/>
            <person name="Sims D."/>
            <person name="Meincke L."/>
            <person name="Brettin T."/>
            <person name="Detter J."/>
            <person name="Chen A."/>
            <person name="Palaniappan K."/>
            <person name="Land M."/>
            <person name="Hauser L."/>
            <person name="Chang Y."/>
            <person name="Jeffries C."/>
            <person name="Rohde M."/>
            <person name="Lang E."/>
            <person name="Spring S."/>
            <person name="Goker M."/>
            <person name="Woyke T."/>
            <person name="Bristow J."/>
            <person name="Eisen J."/>
            <person name="Markowitz V."/>
            <person name="Hugenholtz P."/>
            <person name="Kyrpides N."/>
            <person name="Klenk H."/>
        </authorList>
    </citation>
    <scope>NUCLEOTIDE SEQUENCE [LARGE SCALE GENOMIC DNA]</scope>
    <source>
        <strain evidence="3">ATCC BAA-671 / DSM 16294 / JCM 11897 / OK10</strain>
    </source>
</reference>
<dbReference type="PANTHER" id="PTHR22617">
    <property type="entry name" value="CHEMOTAXIS SENSOR HISTIDINE KINASE-RELATED"/>
    <property type="match status" value="1"/>
</dbReference>
<dbReference type="STRING" id="563040.Saut_0977"/>
<dbReference type="GO" id="GO:0007165">
    <property type="term" value="P:signal transduction"/>
    <property type="evidence" value="ECO:0007669"/>
    <property type="project" value="InterPro"/>
</dbReference>
<name>E0US03_SULAO</name>
<dbReference type="RefSeq" id="WP_013326782.1">
    <property type="nucleotide sequence ID" value="NC_014506.1"/>
</dbReference>
<dbReference type="SUPFAM" id="SSF50341">
    <property type="entry name" value="CheW-like"/>
    <property type="match status" value="1"/>
</dbReference>
<dbReference type="Proteomes" id="UP000007803">
    <property type="component" value="Chromosome"/>
</dbReference>
<dbReference type="SMART" id="SM00260">
    <property type="entry name" value="CheW"/>
    <property type="match status" value="1"/>
</dbReference>
<feature type="domain" description="CheW-like" evidence="1">
    <location>
        <begin position="16"/>
        <end position="160"/>
    </location>
</feature>
<sequence length="166" mass="18689">MRTLDDDLNADTDNTQDQYLLFVAGGELYAMEALKAQEIVEYISVTKVPMMNSFIKGVTNIRGNIVAVVDLVDRFELSKTKVSDKTSIVVINYKKNDVTTQIGIMIDEVYEVDTIEKSNIKNAPEFGAKIDSKYILNMGKYENKYIPILNMDTILNVDELSTLSSE</sequence>
<gene>
    <name evidence="2" type="ordered locus">Saut_0977</name>
</gene>
<evidence type="ECO:0000313" key="3">
    <source>
        <dbReference type="Proteomes" id="UP000007803"/>
    </source>
</evidence>
<dbReference type="GO" id="GO:0006935">
    <property type="term" value="P:chemotaxis"/>
    <property type="evidence" value="ECO:0007669"/>
    <property type="project" value="InterPro"/>
</dbReference>
<dbReference type="OrthoDB" id="9790406at2"/>
<dbReference type="InterPro" id="IPR036061">
    <property type="entry name" value="CheW-like_dom_sf"/>
</dbReference>
<dbReference type="eggNOG" id="COG0835">
    <property type="taxonomic scope" value="Bacteria"/>
</dbReference>
<dbReference type="Gene3D" id="2.40.50.180">
    <property type="entry name" value="CheA-289, Domain 4"/>
    <property type="match status" value="1"/>
</dbReference>